<feature type="region of interest" description="Disordered" evidence="2">
    <location>
        <begin position="1"/>
        <end position="30"/>
    </location>
</feature>
<gene>
    <name evidence="3" type="ORF">LGLO00237_LOCUS4692</name>
</gene>
<evidence type="ECO:0000256" key="2">
    <source>
        <dbReference type="SAM" id="MobiDB-lite"/>
    </source>
</evidence>
<organism evidence="3">
    <name type="scientific">Lotharella globosa</name>
    <dbReference type="NCBI Taxonomy" id="91324"/>
    <lineage>
        <taxon>Eukaryota</taxon>
        <taxon>Sar</taxon>
        <taxon>Rhizaria</taxon>
        <taxon>Cercozoa</taxon>
        <taxon>Chlorarachniophyceae</taxon>
        <taxon>Lotharella</taxon>
    </lineage>
</organism>
<name>A0A7S4DIH3_9EUKA</name>
<dbReference type="AlphaFoldDB" id="A0A7S4DIH3"/>
<sequence>MGASNTKDAQNENAKEEEEDQSPKAPPSPTHVERIEYWQAPLDNPVAKAAGGLHSFLAIWTHDLSVYLVEKLSDGAVFFEKIDGKQLAQRTKGTKGAVRFKMATESGLKPLLKVLAIKRWAEGHEGVYDIHSNNCHLLATNIWNKAVADSYRMDEIPQKKLSRLAKRVGMNSLIHKTVPAYELTAEEKHQKEEERLRELRAEARERIARAEMKRIQKKELEEAAAKKSWSLWKKKKNTATDRKGSSNGR</sequence>
<keyword evidence="1" id="KW-0175">Coiled coil</keyword>
<dbReference type="EMBL" id="HBIV01006427">
    <property type="protein sequence ID" value="CAE0651067.1"/>
    <property type="molecule type" value="Transcribed_RNA"/>
</dbReference>
<evidence type="ECO:0000313" key="3">
    <source>
        <dbReference type="EMBL" id="CAE0651067.1"/>
    </source>
</evidence>
<feature type="coiled-coil region" evidence="1">
    <location>
        <begin position="182"/>
        <end position="220"/>
    </location>
</feature>
<reference evidence="3" key="1">
    <citation type="submission" date="2021-01" db="EMBL/GenBank/DDBJ databases">
        <authorList>
            <person name="Corre E."/>
            <person name="Pelletier E."/>
            <person name="Niang G."/>
            <person name="Scheremetjew M."/>
            <person name="Finn R."/>
            <person name="Kale V."/>
            <person name="Holt S."/>
            <person name="Cochrane G."/>
            <person name="Meng A."/>
            <person name="Brown T."/>
            <person name="Cohen L."/>
        </authorList>
    </citation>
    <scope>NUCLEOTIDE SEQUENCE</scope>
    <source>
        <strain evidence="3">CCCM811</strain>
    </source>
</reference>
<proteinExistence type="predicted"/>
<protein>
    <submittedName>
        <fullName evidence="3">Uncharacterized protein</fullName>
    </submittedName>
</protein>
<feature type="compositionally biased region" description="Basic and acidic residues" evidence="2">
    <location>
        <begin position="238"/>
        <end position="249"/>
    </location>
</feature>
<feature type="region of interest" description="Disordered" evidence="2">
    <location>
        <begin position="226"/>
        <end position="249"/>
    </location>
</feature>
<accession>A0A7S4DIH3</accession>
<evidence type="ECO:0000256" key="1">
    <source>
        <dbReference type="SAM" id="Coils"/>
    </source>
</evidence>